<evidence type="ECO:0000313" key="1">
    <source>
        <dbReference type="EMBL" id="ARQ13215.1"/>
    </source>
</evidence>
<dbReference type="PANTHER" id="PTHR40266:SF2">
    <property type="entry name" value="TOXIN HIGB-1"/>
    <property type="match status" value="1"/>
</dbReference>
<dbReference type="AlphaFoldDB" id="A0AAN1BL35"/>
<gene>
    <name evidence="1" type="ORF">NXC12_PD00110</name>
</gene>
<sequence length="93" mass="10746">MILNFKNKDLRDFFQTGKSSKIAPDLQKRIMGRLDVLDQINNLAELKSVPGFKFHSLNGFDPTRYTIHVNGPWCITFEFSEGDVAQVDLEQYH</sequence>
<dbReference type="Gene3D" id="3.30.2310.20">
    <property type="entry name" value="RelE-like"/>
    <property type="match status" value="1"/>
</dbReference>
<accession>A0AAN1BL35</accession>
<reference evidence="1 2" key="1">
    <citation type="submission" date="2017-04" db="EMBL/GenBank/DDBJ databases">
        <title>Complete genome sequences of Rhizobium genomic linages associated to common bean (phaseolus vulgaris).</title>
        <authorList>
            <person name="Santamaria R.I."/>
            <person name="Bustos P."/>
            <person name="Perez-Carrascal O."/>
            <person name="Martinez-Flores I."/>
            <person name="Juarez S."/>
            <person name="Lozano L."/>
            <person name="Miranda F."/>
            <person name="Vinuesa P."/>
            <person name="Martinez-Romero E."/>
            <person name="Cevallos M.A."/>
            <person name="Romero D."/>
            <person name="Davila G."/>
            <person name="Gonzalez V."/>
        </authorList>
    </citation>
    <scope>NUCLEOTIDE SEQUENCE [LARGE SCALE GENOMIC DNA]</scope>
    <source>
        <strain evidence="1 2">NXC12</strain>
        <plasmid evidence="2">pretnxc12d</plasmid>
    </source>
</reference>
<geneLocation type="plasmid" evidence="2">
    <name>pretnxc12d</name>
</geneLocation>
<protein>
    <submittedName>
        <fullName evidence="1">Toxin-antitoxin system toxin HigB protein</fullName>
    </submittedName>
</protein>
<keyword evidence="1" id="KW-0614">Plasmid</keyword>
<dbReference type="Pfam" id="PF05015">
    <property type="entry name" value="HigB-like_toxin"/>
    <property type="match status" value="1"/>
</dbReference>
<proteinExistence type="predicted"/>
<dbReference type="Proteomes" id="UP000194159">
    <property type="component" value="Plasmid pRetNXC12d"/>
</dbReference>
<dbReference type="SUPFAM" id="SSF143011">
    <property type="entry name" value="RelE-like"/>
    <property type="match status" value="1"/>
</dbReference>
<dbReference type="InterPro" id="IPR007711">
    <property type="entry name" value="HigB-1"/>
</dbReference>
<evidence type="ECO:0000313" key="2">
    <source>
        <dbReference type="Proteomes" id="UP000194159"/>
    </source>
</evidence>
<dbReference type="PANTHER" id="PTHR40266">
    <property type="entry name" value="TOXIN HIGB-1"/>
    <property type="match status" value="1"/>
</dbReference>
<dbReference type="InterPro" id="IPR035093">
    <property type="entry name" value="RelE/ParE_toxin_dom_sf"/>
</dbReference>
<name>A0AAN1BL35_RHIET</name>
<dbReference type="RefSeq" id="WP_086083792.1">
    <property type="nucleotide sequence ID" value="NZ_CP020910.1"/>
</dbReference>
<organism evidence="1 2">
    <name type="scientific">Rhizobium etli</name>
    <dbReference type="NCBI Taxonomy" id="29449"/>
    <lineage>
        <taxon>Bacteria</taxon>
        <taxon>Pseudomonadati</taxon>
        <taxon>Pseudomonadota</taxon>
        <taxon>Alphaproteobacteria</taxon>
        <taxon>Hyphomicrobiales</taxon>
        <taxon>Rhizobiaceae</taxon>
        <taxon>Rhizobium/Agrobacterium group</taxon>
        <taxon>Rhizobium</taxon>
    </lineage>
</organism>
<dbReference type="EMBL" id="CP020910">
    <property type="protein sequence ID" value="ARQ13215.1"/>
    <property type="molecule type" value="Genomic_DNA"/>
</dbReference>